<organism evidence="2 3">
    <name type="scientific">Nocardia uniformis</name>
    <dbReference type="NCBI Taxonomy" id="53432"/>
    <lineage>
        <taxon>Bacteria</taxon>
        <taxon>Bacillati</taxon>
        <taxon>Actinomycetota</taxon>
        <taxon>Actinomycetes</taxon>
        <taxon>Mycobacteriales</taxon>
        <taxon>Nocardiaceae</taxon>
        <taxon>Nocardia</taxon>
    </lineage>
</organism>
<accession>A0A849C1X3</accession>
<dbReference type="Proteomes" id="UP000586827">
    <property type="component" value="Unassembled WGS sequence"/>
</dbReference>
<evidence type="ECO:0000313" key="2">
    <source>
        <dbReference type="EMBL" id="NNH72743.1"/>
    </source>
</evidence>
<dbReference type="PANTHER" id="PTHR33371">
    <property type="entry name" value="INTERMEMBRANE PHOSPHOLIPID TRANSPORT SYSTEM BINDING PROTEIN MLAD-RELATED"/>
    <property type="match status" value="1"/>
</dbReference>
<evidence type="ECO:0000313" key="3">
    <source>
        <dbReference type="Proteomes" id="UP000586827"/>
    </source>
</evidence>
<reference evidence="2 3" key="1">
    <citation type="submission" date="2020-05" db="EMBL/GenBank/DDBJ databases">
        <title>MicrobeNet Type strains.</title>
        <authorList>
            <person name="Nicholson A.C."/>
        </authorList>
    </citation>
    <scope>NUCLEOTIDE SEQUENCE [LARGE SCALE GENOMIC DNA]</scope>
    <source>
        <strain evidence="2 3">JCM 3224</strain>
    </source>
</reference>
<evidence type="ECO:0000259" key="1">
    <source>
        <dbReference type="Pfam" id="PF02470"/>
    </source>
</evidence>
<dbReference type="EMBL" id="JABELX010000008">
    <property type="protein sequence ID" value="NNH72743.1"/>
    <property type="molecule type" value="Genomic_DNA"/>
</dbReference>
<dbReference type="PANTHER" id="PTHR33371:SF4">
    <property type="entry name" value="INTERMEMBRANE PHOSPHOLIPID TRANSPORT SYSTEM BINDING PROTEIN MLAD"/>
    <property type="match status" value="1"/>
</dbReference>
<dbReference type="Pfam" id="PF02470">
    <property type="entry name" value="MlaD"/>
    <property type="match status" value="1"/>
</dbReference>
<name>A0A849C1X3_9NOCA</name>
<dbReference type="GO" id="GO:0005576">
    <property type="term" value="C:extracellular region"/>
    <property type="evidence" value="ECO:0007669"/>
    <property type="project" value="TreeGrafter"/>
</dbReference>
<keyword evidence="3" id="KW-1185">Reference proteome</keyword>
<comment type="caution">
    <text evidence="2">The sequence shown here is derived from an EMBL/GenBank/DDBJ whole genome shotgun (WGS) entry which is preliminary data.</text>
</comment>
<dbReference type="InterPro" id="IPR052336">
    <property type="entry name" value="MlaD_Phospholipid_Transporter"/>
</dbReference>
<dbReference type="AlphaFoldDB" id="A0A849C1X3"/>
<sequence length="366" mass="38980">MKRFLGSQGFVTLAGVTLVAVLAIVGYLFAFDPMRKTLAYCAIMPDGVGLYAGNHVTTLGIPVGTITSVRPEKDSVRVTFTVDADHPLRGDVIATTVSDTLVADRTLSVLGDDDSPARWNQDTCLTKTFTPKSITETLEAFSGLADQLTDHGDPAERQRIRDSLRTFRDATTGEGGQMNRLVLDLGTALRQPDAAIGHIGGLVDSFAALVGSISANWGDIKTALVQAAPGIAFINDIWQRVVQLVDSLLVILPWFNDIARRYGRPILEGIDELTPSLRMLSANVGTLQQIIDMVPSLVTAFGQSIDPQTGHARLTYTPPTVALPQDTADQVCAAVNATMPGRCRTAANGMADVDLAPLVLGLAGAR</sequence>
<proteinExistence type="predicted"/>
<dbReference type="RefSeq" id="WP_067524118.1">
    <property type="nucleotide sequence ID" value="NZ_JABELX010000008.1"/>
</dbReference>
<gene>
    <name evidence="2" type="ORF">HLB23_23245</name>
</gene>
<dbReference type="InterPro" id="IPR003399">
    <property type="entry name" value="Mce/MlaD"/>
</dbReference>
<protein>
    <submittedName>
        <fullName evidence="2">MCE family protein</fullName>
    </submittedName>
</protein>
<feature type="domain" description="Mce/MlaD" evidence="1">
    <location>
        <begin position="41"/>
        <end position="108"/>
    </location>
</feature>